<keyword evidence="2" id="KW-1133">Transmembrane helix</keyword>
<evidence type="ECO:0000259" key="3">
    <source>
        <dbReference type="Pfam" id="PF01593"/>
    </source>
</evidence>
<organism evidence="4">
    <name type="scientific">viral metagenome</name>
    <dbReference type="NCBI Taxonomy" id="1070528"/>
    <lineage>
        <taxon>unclassified sequences</taxon>
        <taxon>metagenomes</taxon>
        <taxon>organismal metagenomes</taxon>
    </lineage>
</organism>
<proteinExistence type="inferred from homology"/>
<evidence type="ECO:0000313" key="4">
    <source>
        <dbReference type="EMBL" id="QHU22698.1"/>
    </source>
</evidence>
<reference evidence="4" key="1">
    <citation type="journal article" date="2020" name="Nature">
        <title>Giant virus diversity and host interactions through global metagenomics.</title>
        <authorList>
            <person name="Schulz F."/>
            <person name="Roux S."/>
            <person name="Paez-Espino D."/>
            <person name="Jungbluth S."/>
            <person name="Walsh D.A."/>
            <person name="Denef V.J."/>
            <person name="McMahon K.D."/>
            <person name="Konstantinidis K.T."/>
            <person name="Eloe-Fadrosh E.A."/>
            <person name="Kyrpides N.C."/>
            <person name="Woyke T."/>
        </authorList>
    </citation>
    <scope>NUCLEOTIDE SEQUENCE</scope>
    <source>
        <strain evidence="4">GVMAG-S-ERX555907-63</strain>
    </source>
</reference>
<dbReference type="EMBL" id="MN741017">
    <property type="protein sequence ID" value="QHU22698.1"/>
    <property type="molecule type" value="Genomic_DNA"/>
</dbReference>
<feature type="transmembrane region" description="Helical" evidence="2">
    <location>
        <begin position="21"/>
        <end position="39"/>
    </location>
</feature>
<sequence>MTTRVPYYKRIRKSLSLKYKTPYEIVIVGGGISGLYTAYKLSKHKKVALFDDRNYIGGRIYTHSKGYEVGAARFNNSHKLLLELIDNYKMTKIPIPKEIDYIEYFENKPNKITYNSNIEFQKILNQVIKKTKTTENLSKITFFQHLVNVLDSKEKADHIVNIFGYYSEIKEMNALDAYNTFKNDFGNIQYYFLMEGLSTLCENMMKTIKDNGSKVYLNSYVDSIKKINNSFVISRKNRSMNIKGEKVVFAIKPHQLTQFPLLKSIHKYTKAVYNAPLIRIYAIYKNIWFKNINRTTTNNLLRQIIPINKKTGLIMISYTDGEDTKPFMKNKYELKSDKILKQIIAENIKKVFPNHNIEKPDYFKAHLWTIGCHHWKPGFDSSQIQKNILNPIHNVYICGEGFSEKQAWIEGALHSASKVIKHISS</sequence>
<dbReference type="PANTHER" id="PTHR43563">
    <property type="entry name" value="AMINE OXIDASE"/>
    <property type="match status" value="1"/>
</dbReference>
<comment type="similarity">
    <text evidence="1">Belongs to the flavin monoamine oxidase family.</text>
</comment>
<keyword evidence="2" id="KW-0472">Membrane</keyword>
<name>A0A6C0L2I1_9ZZZZ</name>
<dbReference type="PANTHER" id="PTHR43563:SF1">
    <property type="entry name" value="AMINE OXIDASE [FLAVIN-CONTAINING] B"/>
    <property type="match status" value="1"/>
</dbReference>
<evidence type="ECO:0000256" key="1">
    <source>
        <dbReference type="ARBA" id="ARBA00005995"/>
    </source>
</evidence>
<feature type="domain" description="Amine oxidase" evidence="3">
    <location>
        <begin position="32"/>
        <end position="416"/>
    </location>
</feature>
<dbReference type="InterPro" id="IPR050703">
    <property type="entry name" value="Flavin_MAO"/>
</dbReference>
<keyword evidence="2" id="KW-0812">Transmembrane</keyword>
<dbReference type="InterPro" id="IPR036188">
    <property type="entry name" value="FAD/NAD-bd_sf"/>
</dbReference>
<dbReference type="Pfam" id="PF01593">
    <property type="entry name" value="Amino_oxidase"/>
    <property type="match status" value="1"/>
</dbReference>
<dbReference type="AlphaFoldDB" id="A0A6C0L2I1"/>
<protein>
    <recommendedName>
        <fullName evidence="3">Amine oxidase domain-containing protein</fullName>
    </recommendedName>
</protein>
<dbReference type="GO" id="GO:0016491">
    <property type="term" value="F:oxidoreductase activity"/>
    <property type="evidence" value="ECO:0007669"/>
    <property type="project" value="InterPro"/>
</dbReference>
<evidence type="ECO:0000256" key="2">
    <source>
        <dbReference type="SAM" id="Phobius"/>
    </source>
</evidence>
<dbReference type="SUPFAM" id="SSF51905">
    <property type="entry name" value="FAD/NAD(P)-binding domain"/>
    <property type="match status" value="1"/>
</dbReference>
<dbReference type="Gene3D" id="3.50.50.60">
    <property type="entry name" value="FAD/NAD(P)-binding domain"/>
    <property type="match status" value="1"/>
</dbReference>
<accession>A0A6C0L2I1</accession>
<dbReference type="InterPro" id="IPR002937">
    <property type="entry name" value="Amino_oxidase"/>
</dbReference>